<reference evidence="8" key="1">
    <citation type="journal article" date="2017" name="Nat. Commun.">
        <title>The North American bullfrog draft genome provides insight into hormonal regulation of long noncoding RNA.</title>
        <authorList>
            <person name="Hammond S.A."/>
            <person name="Warren R.L."/>
            <person name="Vandervalk B.P."/>
            <person name="Kucuk E."/>
            <person name="Khan H."/>
            <person name="Gibb E.A."/>
            <person name="Pandoh P."/>
            <person name="Kirk H."/>
            <person name="Zhao Y."/>
            <person name="Jones M."/>
            <person name="Mungall A.J."/>
            <person name="Coope R."/>
            <person name="Pleasance S."/>
            <person name="Moore R.A."/>
            <person name="Holt R.A."/>
            <person name="Round J.M."/>
            <person name="Ohora S."/>
            <person name="Walle B.V."/>
            <person name="Veldhoen N."/>
            <person name="Helbing C.C."/>
            <person name="Birol I."/>
        </authorList>
    </citation>
    <scope>NUCLEOTIDE SEQUENCE [LARGE SCALE GENOMIC DNA]</scope>
</reference>
<dbReference type="InterPro" id="IPR003694">
    <property type="entry name" value="NAD_synthase"/>
</dbReference>
<evidence type="ECO:0000313" key="7">
    <source>
        <dbReference type="EMBL" id="PIO31018.1"/>
    </source>
</evidence>
<dbReference type="GO" id="GO:0009435">
    <property type="term" value="P:NAD+ biosynthetic process"/>
    <property type="evidence" value="ECO:0007669"/>
    <property type="project" value="UniProtKB-UniPathway"/>
</dbReference>
<evidence type="ECO:0000256" key="1">
    <source>
        <dbReference type="ARBA" id="ARBA00004790"/>
    </source>
</evidence>
<dbReference type="InterPro" id="IPR014729">
    <property type="entry name" value="Rossmann-like_a/b/a_fold"/>
</dbReference>
<evidence type="ECO:0000256" key="2">
    <source>
        <dbReference type="ARBA" id="ARBA00022598"/>
    </source>
</evidence>
<keyword evidence="4" id="KW-0067">ATP-binding</keyword>
<dbReference type="SUPFAM" id="SSF52402">
    <property type="entry name" value="Adenine nucleotide alpha hydrolases-like"/>
    <property type="match status" value="1"/>
</dbReference>
<accession>A0A2G9RSY4</accession>
<evidence type="ECO:0000313" key="8">
    <source>
        <dbReference type="Proteomes" id="UP000228934"/>
    </source>
</evidence>
<evidence type="ECO:0000256" key="4">
    <source>
        <dbReference type="ARBA" id="ARBA00022840"/>
    </source>
</evidence>
<organism evidence="7 8">
    <name type="scientific">Aquarana catesbeiana</name>
    <name type="common">American bullfrog</name>
    <name type="synonym">Rana catesbeiana</name>
    <dbReference type="NCBI Taxonomy" id="8400"/>
    <lineage>
        <taxon>Eukaryota</taxon>
        <taxon>Metazoa</taxon>
        <taxon>Chordata</taxon>
        <taxon>Craniata</taxon>
        <taxon>Vertebrata</taxon>
        <taxon>Euteleostomi</taxon>
        <taxon>Amphibia</taxon>
        <taxon>Batrachia</taxon>
        <taxon>Anura</taxon>
        <taxon>Neobatrachia</taxon>
        <taxon>Ranoidea</taxon>
        <taxon>Ranidae</taxon>
        <taxon>Aquarana</taxon>
    </lineage>
</organism>
<dbReference type="UniPathway" id="UPA00253"/>
<name>A0A2G9RSY4_AQUCT</name>
<dbReference type="PANTHER" id="PTHR23090:SF9">
    <property type="entry name" value="GLUTAMINE-DEPENDENT NAD(+) SYNTHETASE"/>
    <property type="match status" value="1"/>
</dbReference>
<evidence type="ECO:0000256" key="3">
    <source>
        <dbReference type="ARBA" id="ARBA00022741"/>
    </source>
</evidence>
<gene>
    <name evidence="7" type="ORF">AB205_0185950</name>
</gene>
<dbReference type="AlphaFoldDB" id="A0A2G9RSY4"/>
<sequence>MMVSKEDGRCGPSVQRRIGGLQQDNAGLVLRGYLTKYDCSSADINPIGGISKTDLRRFISYAIDTFQLSALTSILSAPPTAELEPLTDGHVSQTDEQDMGMTYDELSVYGKLRKVVKTGPYSMFCKLLLIWRTISPRRVSTEFFVHFNRFKHKAT</sequence>
<comment type="pathway">
    <text evidence="1">Cofactor biosynthesis; NAD(+) biosynthesis.</text>
</comment>
<dbReference type="Gene3D" id="3.40.50.620">
    <property type="entry name" value="HUPs"/>
    <property type="match status" value="1"/>
</dbReference>
<dbReference type="InterPro" id="IPR022310">
    <property type="entry name" value="NAD/GMP_synthase"/>
</dbReference>
<dbReference type="GO" id="GO:0003952">
    <property type="term" value="F:NAD+ synthase (glutamine-hydrolyzing) activity"/>
    <property type="evidence" value="ECO:0007669"/>
    <property type="project" value="InterPro"/>
</dbReference>
<dbReference type="GO" id="GO:0004359">
    <property type="term" value="F:glutaminase activity"/>
    <property type="evidence" value="ECO:0007669"/>
    <property type="project" value="InterPro"/>
</dbReference>
<dbReference type="PANTHER" id="PTHR23090">
    <property type="entry name" value="NH 3 /GLUTAMINE-DEPENDENT NAD + SYNTHETASE"/>
    <property type="match status" value="1"/>
</dbReference>
<proteinExistence type="predicted"/>
<dbReference type="OrthoDB" id="2020662at2759"/>
<dbReference type="CDD" id="cd00553">
    <property type="entry name" value="NAD_synthase"/>
    <property type="match status" value="1"/>
</dbReference>
<protein>
    <recommendedName>
        <fullName evidence="6">NAD/GMP synthase domain-containing protein</fullName>
    </recommendedName>
</protein>
<dbReference type="Proteomes" id="UP000228934">
    <property type="component" value="Unassembled WGS sequence"/>
</dbReference>
<keyword evidence="2" id="KW-0436">Ligase</keyword>
<feature type="domain" description="NAD/GMP synthase" evidence="6">
    <location>
        <begin position="25"/>
        <end position="109"/>
    </location>
</feature>
<dbReference type="EMBL" id="KV930505">
    <property type="protein sequence ID" value="PIO31018.1"/>
    <property type="molecule type" value="Genomic_DNA"/>
</dbReference>
<dbReference type="Pfam" id="PF02540">
    <property type="entry name" value="NAD_synthase"/>
    <property type="match status" value="1"/>
</dbReference>
<keyword evidence="5" id="KW-0520">NAD</keyword>
<evidence type="ECO:0000256" key="5">
    <source>
        <dbReference type="ARBA" id="ARBA00023027"/>
    </source>
</evidence>
<dbReference type="GO" id="GO:0005737">
    <property type="term" value="C:cytoplasm"/>
    <property type="evidence" value="ECO:0007669"/>
    <property type="project" value="InterPro"/>
</dbReference>
<keyword evidence="8" id="KW-1185">Reference proteome</keyword>
<evidence type="ECO:0000259" key="6">
    <source>
        <dbReference type="Pfam" id="PF02540"/>
    </source>
</evidence>
<keyword evidence="3" id="KW-0547">Nucleotide-binding</keyword>
<dbReference type="GO" id="GO:0005524">
    <property type="term" value="F:ATP binding"/>
    <property type="evidence" value="ECO:0007669"/>
    <property type="project" value="UniProtKB-KW"/>
</dbReference>